<reference evidence="2" key="1">
    <citation type="journal article" date="2019" name="Int. J. Syst. Evol. Microbiol.">
        <title>The Global Catalogue of Microorganisms (GCM) 10K type strain sequencing project: providing services to taxonomists for standard genome sequencing and annotation.</title>
        <authorList>
            <consortium name="The Broad Institute Genomics Platform"/>
            <consortium name="The Broad Institute Genome Sequencing Center for Infectious Disease"/>
            <person name="Wu L."/>
            <person name="Ma J."/>
        </authorList>
    </citation>
    <scope>NUCLEOTIDE SEQUENCE [LARGE SCALE GENOMIC DNA]</scope>
    <source>
        <strain evidence="2">KACC 11904</strain>
    </source>
</reference>
<dbReference type="PIRSF" id="PIRSF037081">
    <property type="entry name" value="P-loop_All4644_prd"/>
    <property type="match status" value="1"/>
</dbReference>
<name>A0ABW0K3D4_9BACL</name>
<comment type="caution">
    <text evidence="1">The sequence shown here is derived from an EMBL/GenBank/DDBJ whole genome shotgun (WGS) entry which is preliminary data.</text>
</comment>
<evidence type="ECO:0000313" key="1">
    <source>
        <dbReference type="EMBL" id="MFC5447729.1"/>
    </source>
</evidence>
<dbReference type="Gene3D" id="3.40.50.300">
    <property type="entry name" value="P-loop containing nucleotide triphosphate hydrolases"/>
    <property type="match status" value="1"/>
</dbReference>
<dbReference type="SUPFAM" id="SSF52540">
    <property type="entry name" value="P-loop containing nucleoside triphosphate hydrolases"/>
    <property type="match status" value="1"/>
</dbReference>
<keyword evidence="2" id="KW-1185">Reference proteome</keyword>
<dbReference type="InterPro" id="IPR017101">
    <property type="entry name" value="P-loop_ATP/GTP-bd_All4644_prd"/>
</dbReference>
<dbReference type="EMBL" id="JBHSMJ010000009">
    <property type="protein sequence ID" value="MFC5447729.1"/>
    <property type="molecule type" value="Genomic_DNA"/>
</dbReference>
<sequence length="146" mass="16914">MECVILMGLQASGKSTFCKERFFNTHIRINLDMLRTRHRERIYLTASFEAKQPFVVDNTNPSAEDRKTYIELAKQHKFQVIGYFFEPDFEASLARNKERQGKTQVAEAGLRSVMNKLKPPELCEGFDRLFRVRAVNGAFVVEEMMG</sequence>
<organism evidence="1 2">
    <name type="scientific">Paenibacillus aestuarii</name>
    <dbReference type="NCBI Taxonomy" id="516965"/>
    <lineage>
        <taxon>Bacteria</taxon>
        <taxon>Bacillati</taxon>
        <taxon>Bacillota</taxon>
        <taxon>Bacilli</taxon>
        <taxon>Bacillales</taxon>
        <taxon>Paenibacillaceae</taxon>
        <taxon>Paenibacillus</taxon>
    </lineage>
</organism>
<dbReference type="InterPro" id="IPR027417">
    <property type="entry name" value="P-loop_NTPase"/>
</dbReference>
<accession>A0ABW0K3D4</accession>
<dbReference type="PANTHER" id="PTHR12083:SF9">
    <property type="entry name" value="BIFUNCTIONAL POLYNUCLEOTIDE PHOSPHATASE_KINASE"/>
    <property type="match status" value="1"/>
</dbReference>
<dbReference type="PANTHER" id="PTHR12083">
    <property type="entry name" value="BIFUNCTIONAL POLYNUCLEOTIDE PHOSPHATASE/KINASE"/>
    <property type="match status" value="1"/>
</dbReference>
<evidence type="ECO:0000313" key="2">
    <source>
        <dbReference type="Proteomes" id="UP001596044"/>
    </source>
</evidence>
<proteinExistence type="predicted"/>
<dbReference type="RefSeq" id="WP_270877401.1">
    <property type="nucleotide sequence ID" value="NZ_JAQFVF010000001.1"/>
</dbReference>
<protein>
    <submittedName>
        <fullName evidence="1">AAA family ATPase</fullName>
    </submittedName>
</protein>
<dbReference type="Pfam" id="PF13671">
    <property type="entry name" value="AAA_33"/>
    <property type="match status" value="1"/>
</dbReference>
<gene>
    <name evidence="1" type="ORF">ACFPOG_05630</name>
</gene>
<dbReference type="Proteomes" id="UP001596044">
    <property type="component" value="Unassembled WGS sequence"/>
</dbReference>